<dbReference type="EMBL" id="QLMA01000003">
    <property type="protein sequence ID" value="RAJ83268.1"/>
    <property type="molecule type" value="Genomic_DNA"/>
</dbReference>
<keyword evidence="1" id="KW-0812">Transmembrane</keyword>
<accession>A0A327WB09</accession>
<keyword evidence="1" id="KW-0472">Membrane</keyword>
<reference evidence="3 4" key="1">
    <citation type="submission" date="2018-06" db="EMBL/GenBank/DDBJ databases">
        <title>Genomic Encyclopedia of Archaeal and Bacterial Type Strains, Phase II (KMG-II): from individual species to whole genera.</title>
        <authorList>
            <person name="Goeker M."/>
        </authorList>
    </citation>
    <scope>NUCLEOTIDE SEQUENCE [LARGE SCALE GENOMIC DNA]</scope>
    <source>
        <strain evidence="3 4">DSM 29821</strain>
    </source>
</reference>
<sequence>MTNTETEIKERDNRNRRGGAVGGLILILIGAGLILRRLNLDLPYWLFSWQMLLIVLGLLIGVKHNFRGGSWLAMLMVGGIFLAGEILSWPYNTAQFIWPVVLIVIGVCVILKRNTDFWGGHDYRRRRWRKHGETRTDAEGNTGYSYTYTYNYNTGENFNDDVINTSAILGGVNKLVMSKNFKGGTVSSVFGGADINLSQADIQDTAVLDVTAIFGGCEIVVPSNWVVKTDLTTILGGVEDKRSPELMRASNSGKTLIIKGSCIFGGVEIKSYI</sequence>
<evidence type="ECO:0000313" key="3">
    <source>
        <dbReference type="EMBL" id="RAJ83268.1"/>
    </source>
</evidence>
<dbReference type="PANTHER" id="PTHR40763:SF5">
    <property type="entry name" value="MEMBRANE PROTEIN"/>
    <property type="match status" value="1"/>
</dbReference>
<protein>
    <submittedName>
        <fullName evidence="3">Cell wall-active antibiotic response 4TMS protein YvqF</fullName>
    </submittedName>
</protein>
<organism evidence="3 4">
    <name type="scientific">Chitinophaga dinghuensis</name>
    <dbReference type="NCBI Taxonomy" id="1539050"/>
    <lineage>
        <taxon>Bacteria</taxon>
        <taxon>Pseudomonadati</taxon>
        <taxon>Bacteroidota</taxon>
        <taxon>Chitinophagia</taxon>
        <taxon>Chitinophagales</taxon>
        <taxon>Chitinophagaceae</taxon>
        <taxon>Chitinophaga</taxon>
    </lineage>
</organism>
<keyword evidence="4" id="KW-1185">Reference proteome</keyword>
<gene>
    <name evidence="3" type="ORF">CLV59_103229</name>
</gene>
<keyword evidence="1" id="KW-1133">Transmembrane helix</keyword>
<comment type="caution">
    <text evidence="3">The sequence shown here is derived from an EMBL/GenBank/DDBJ whole genome shotgun (WGS) entry which is preliminary data.</text>
</comment>
<feature type="transmembrane region" description="Helical" evidence="1">
    <location>
        <begin position="20"/>
        <end position="38"/>
    </location>
</feature>
<dbReference type="OrthoDB" id="129627at2"/>
<feature type="transmembrane region" description="Helical" evidence="1">
    <location>
        <begin position="95"/>
        <end position="111"/>
    </location>
</feature>
<evidence type="ECO:0000256" key="1">
    <source>
        <dbReference type="SAM" id="Phobius"/>
    </source>
</evidence>
<dbReference type="AlphaFoldDB" id="A0A327WB09"/>
<dbReference type="PANTHER" id="PTHR40763">
    <property type="entry name" value="MEMBRANE PROTEIN-RELATED"/>
    <property type="match status" value="1"/>
</dbReference>
<dbReference type="InterPro" id="IPR054331">
    <property type="entry name" value="LiaF_TM"/>
</dbReference>
<dbReference type="Proteomes" id="UP000249819">
    <property type="component" value="Unassembled WGS sequence"/>
</dbReference>
<dbReference type="RefSeq" id="WP_111591926.1">
    <property type="nucleotide sequence ID" value="NZ_QLMA01000003.1"/>
</dbReference>
<dbReference type="Pfam" id="PF22570">
    <property type="entry name" value="LiaF-TM"/>
    <property type="match status" value="1"/>
</dbReference>
<name>A0A327WB09_9BACT</name>
<proteinExistence type="predicted"/>
<feature type="transmembrane region" description="Helical" evidence="1">
    <location>
        <begin position="69"/>
        <end position="89"/>
    </location>
</feature>
<feature type="transmembrane region" description="Helical" evidence="1">
    <location>
        <begin position="44"/>
        <end position="62"/>
    </location>
</feature>
<evidence type="ECO:0000259" key="2">
    <source>
        <dbReference type="Pfam" id="PF22570"/>
    </source>
</evidence>
<evidence type="ECO:0000313" key="4">
    <source>
        <dbReference type="Proteomes" id="UP000249819"/>
    </source>
</evidence>
<feature type="domain" description="LiaF transmembrane" evidence="2">
    <location>
        <begin position="22"/>
        <end position="115"/>
    </location>
</feature>